<dbReference type="SMART" id="SM00181">
    <property type="entry name" value="EGF"/>
    <property type="match status" value="2"/>
</dbReference>
<dbReference type="STRING" id="990121.A0A0V1AG65"/>
<dbReference type="EMBL" id="JYDQ01000001">
    <property type="protein sequence ID" value="KRY23813.1"/>
    <property type="molecule type" value="Genomic_DNA"/>
</dbReference>
<comment type="caution">
    <text evidence="9">The sequence shown here is derived from an EMBL/GenBank/DDBJ whole genome shotgun (WGS) entry which is preliminary data.</text>
</comment>
<feature type="domain" description="EGF-like" evidence="8">
    <location>
        <begin position="272"/>
        <end position="310"/>
    </location>
</feature>
<evidence type="ECO:0000256" key="2">
    <source>
        <dbReference type="ARBA" id="ARBA00022729"/>
    </source>
</evidence>
<feature type="transmembrane region" description="Helical" evidence="6">
    <location>
        <begin position="353"/>
        <end position="372"/>
    </location>
</feature>
<dbReference type="GO" id="GO:0005509">
    <property type="term" value="F:calcium ion binding"/>
    <property type="evidence" value="ECO:0007669"/>
    <property type="project" value="InterPro"/>
</dbReference>
<sequence>MLPYSEHTVELRMLVTVTAVAAALLVQLSPCSALIDDNYDIEDYISLEVAENNDAVENLFQCPRNKICDIYQYPNELMQAMPYDLALALAIQQCKKLMVNGNLPDDFIKSEYKIPGPNSPEWIRSILPPSSKFVYNRNNKDAIVVNRNGTFSMIPFSETFGTEDFMKGFASLNTPLCISPFSLEGNGLQEHRCDLAKKYTHFICIGDKIRKCNHYDQNKNCICPPNRSGTMCEIKLSSSEYNPCQNGGTYYASLRGNICLCKSPYKGTYCKDVNYCLEGKNPCNNGGTCVKIENLYKCICPPGYAEPFCRTDYSVSYRFHICIGIASYLLVTTTIFCCVFMHFNKVYSGKFKLLEQICFFNLLFKTIFMMLLKQAKSTVSTEMKEEKKLNKNTDTPTKQCATDGEIKKPEKDYYVIPEINDEGFICKHIKLLKFYYAELYLTAILNDAHFDIQLEKYIKVG</sequence>
<protein>
    <submittedName>
        <fullName evidence="9">Neurogenic locus notch-like protein 3</fullName>
    </submittedName>
</protein>
<dbReference type="InterPro" id="IPR051022">
    <property type="entry name" value="Notch_Cell-Fate_Det"/>
</dbReference>
<dbReference type="SMART" id="SM00179">
    <property type="entry name" value="EGF_CA"/>
    <property type="match status" value="1"/>
</dbReference>
<evidence type="ECO:0000256" key="4">
    <source>
        <dbReference type="ARBA" id="ARBA00023157"/>
    </source>
</evidence>
<evidence type="ECO:0000256" key="5">
    <source>
        <dbReference type="PROSITE-ProRule" id="PRU00076"/>
    </source>
</evidence>
<dbReference type="AlphaFoldDB" id="A0A0V1AG65"/>
<feature type="disulfide bond" evidence="5">
    <location>
        <begin position="261"/>
        <end position="270"/>
    </location>
</feature>
<keyword evidence="3" id="KW-0677">Repeat</keyword>
<feature type="domain" description="EGF-like" evidence="8">
    <location>
        <begin position="228"/>
        <end position="271"/>
    </location>
</feature>
<keyword evidence="10" id="KW-1185">Reference proteome</keyword>
<feature type="chain" id="PRO_5006874612" evidence="7">
    <location>
        <begin position="34"/>
        <end position="461"/>
    </location>
</feature>
<dbReference type="GO" id="GO:0007157">
    <property type="term" value="P:heterophilic cell-cell adhesion via plasma membrane cell adhesion molecules"/>
    <property type="evidence" value="ECO:0007669"/>
    <property type="project" value="TreeGrafter"/>
</dbReference>
<feature type="signal peptide" evidence="7">
    <location>
        <begin position="1"/>
        <end position="33"/>
    </location>
</feature>
<evidence type="ECO:0000256" key="7">
    <source>
        <dbReference type="SAM" id="SignalP"/>
    </source>
</evidence>
<organism evidence="9 10">
    <name type="scientific">Trichinella patagoniensis</name>
    <dbReference type="NCBI Taxonomy" id="990121"/>
    <lineage>
        <taxon>Eukaryota</taxon>
        <taxon>Metazoa</taxon>
        <taxon>Ecdysozoa</taxon>
        <taxon>Nematoda</taxon>
        <taxon>Enoplea</taxon>
        <taxon>Dorylaimia</taxon>
        <taxon>Trichinellida</taxon>
        <taxon>Trichinellidae</taxon>
        <taxon>Trichinella</taxon>
    </lineage>
</organism>
<dbReference type="InterPro" id="IPR001881">
    <property type="entry name" value="EGF-like_Ca-bd_dom"/>
</dbReference>
<keyword evidence="4 5" id="KW-1015">Disulfide bond</keyword>
<comment type="caution">
    <text evidence="5">Lacks conserved residue(s) required for the propagation of feature annotation.</text>
</comment>
<dbReference type="Pfam" id="PF00008">
    <property type="entry name" value="EGF"/>
    <property type="match status" value="1"/>
</dbReference>
<evidence type="ECO:0000256" key="6">
    <source>
        <dbReference type="SAM" id="Phobius"/>
    </source>
</evidence>
<keyword evidence="6" id="KW-0472">Membrane</keyword>
<dbReference type="PANTHER" id="PTHR24049">
    <property type="entry name" value="CRUMBS FAMILY MEMBER"/>
    <property type="match status" value="1"/>
</dbReference>
<dbReference type="Gene3D" id="2.10.25.10">
    <property type="entry name" value="Laminin"/>
    <property type="match status" value="2"/>
</dbReference>
<dbReference type="PANTHER" id="PTHR24049:SF22">
    <property type="entry name" value="DROSOPHILA CRUMBS HOMOLOG"/>
    <property type="match status" value="1"/>
</dbReference>
<dbReference type="InterPro" id="IPR000742">
    <property type="entry name" value="EGF"/>
</dbReference>
<reference evidence="9 10" key="1">
    <citation type="submission" date="2015-01" db="EMBL/GenBank/DDBJ databases">
        <title>Evolution of Trichinella species and genotypes.</title>
        <authorList>
            <person name="Korhonen P.K."/>
            <person name="Edoardo P."/>
            <person name="Giuseppe L.R."/>
            <person name="Gasser R.B."/>
        </authorList>
    </citation>
    <scope>NUCLEOTIDE SEQUENCE [LARGE SCALE GENOMIC DNA]</scope>
    <source>
        <strain evidence="9">ISS2496</strain>
    </source>
</reference>
<keyword evidence="6" id="KW-0812">Transmembrane</keyword>
<evidence type="ECO:0000256" key="1">
    <source>
        <dbReference type="ARBA" id="ARBA00022536"/>
    </source>
</evidence>
<feature type="transmembrane region" description="Helical" evidence="6">
    <location>
        <begin position="317"/>
        <end position="341"/>
    </location>
</feature>
<dbReference type="GO" id="GO:0032991">
    <property type="term" value="C:protein-containing complex"/>
    <property type="evidence" value="ECO:0007669"/>
    <property type="project" value="TreeGrafter"/>
</dbReference>
<dbReference type="PROSITE" id="PS50026">
    <property type="entry name" value="EGF_3"/>
    <property type="match status" value="2"/>
</dbReference>
<proteinExistence type="predicted"/>
<keyword evidence="2 7" id="KW-0732">Signal</keyword>
<keyword evidence="6" id="KW-1133">Transmembrane helix</keyword>
<dbReference type="GO" id="GO:0005886">
    <property type="term" value="C:plasma membrane"/>
    <property type="evidence" value="ECO:0007669"/>
    <property type="project" value="TreeGrafter"/>
</dbReference>
<evidence type="ECO:0000256" key="3">
    <source>
        <dbReference type="ARBA" id="ARBA00022737"/>
    </source>
</evidence>
<dbReference type="Proteomes" id="UP000054783">
    <property type="component" value="Unassembled WGS sequence"/>
</dbReference>
<keyword evidence="1 5" id="KW-0245">EGF-like domain</keyword>
<evidence type="ECO:0000259" key="8">
    <source>
        <dbReference type="PROSITE" id="PS50026"/>
    </source>
</evidence>
<evidence type="ECO:0000313" key="10">
    <source>
        <dbReference type="Proteomes" id="UP000054783"/>
    </source>
</evidence>
<dbReference type="CDD" id="cd00054">
    <property type="entry name" value="EGF_CA"/>
    <property type="match status" value="1"/>
</dbReference>
<dbReference type="PROSITE" id="PS01186">
    <property type="entry name" value="EGF_2"/>
    <property type="match status" value="2"/>
</dbReference>
<gene>
    <name evidence="9" type="primary">Notch3</name>
    <name evidence="9" type="ORF">T12_9775</name>
</gene>
<dbReference type="PROSITE" id="PS00022">
    <property type="entry name" value="EGF_1"/>
    <property type="match status" value="1"/>
</dbReference>
<feature type="disulfide bond" evidence="5">
    <location>
        <begin position="300"/>
        <end position="309"/>
    </location>
</feature>
<dbReference type="SUPFAM" id="SSF57196">
    <property type="entry name" value="EGF/Laminin"/>
    <property type="match status" value="2"/>
</dbReference>
<name>A0A0V1AG65_9BILA</name>
<evidence type="ECO:0000313" key="9">
    <source>
        <dbReference type="EMBL" id="KRY23813.1"/>
    </source>
</evidence>
<accession>A0A0V1AG65</accession>
<dbReference type="GO" id="GO:0045197">
    <property type="term" value="P:establishment or maintenance of epithelial cell apical/basal polarity"/>
    <property type="evidence" value="ECO:0007669"/>
    <property type="project" value="TreeGrafter"/>
</dbReference>